<dbReference type="NCBIfam" id="TIGR02231">
    <property type="entry name" value="mucoidy inhibitor MuiA family protein"/>
    <property type="match status" value="1"/>
</dbReference>
<proteinExistence type="predicted"/>
<accession>F2R7C3</accession>
<dbReference type="RefSeq" id="WP_015031734.1">
    <property type="nucleotide sequence ID" value="NC_018750.1"/>
</dbReference>
<dbReference type="InterPro" id="IPR025554">
    <property type="entry name" value="DUF4140"/>
</dbReference>
<dbReference type="Pfam" id="PF13600">
    <property type="entry name" value="DUF4140"/>
    <property type="match status" value="1"/>
</dbReference>
<dbReference type="InterPro" id="IPR037291">
    <property type="entry name" value="DUF4139"/>
</dbReference>
<dbReference type="AlphaFoldDB" id="F2R7C3"/>
<reference evidence="5 6" key="1">
    <citation type="journal article" date="2011" name="BMC Genomics">
        <title>Genome-wide analysis of the role of GlnR in Streptomyces venezuelae provides new insights into global nitrogen regulation in actinomycetes.</title>
        <authorList>
            <person name="Pullan S.T."/>
            <person name="Bibb M.J."/>
            <person name="Merrick M."/>
        </authorList>
    </citation>
    <scope>NUCLEOTIDE SEQUENCE [LARGE SCALE GENOMIC DNA]</scope>
    <source>
        <strain evidence="6">ATCC 10712 / CBS 650.69 / DSM 40230 / JCM 4526 / NBRC 13096 / PD 04745</strain>
    </source>
</reference>
<evidence type="ECO:0000259" key="4">
    <source>
        <dbReference type="Pfam" id="PF13600"/>
    </source>
</evidence>
<dbReference type="PATRIC" id="fig|953739.5.peg.36"/>
<dbReference type="EMBL" id="FR845719">
    <property type="protein sequence ID" value="CCA53815.1"/>
    <property type="molecule type" value="Genomic_DNA"/>
</dbReference>
<feature type="domain" description="DUF4140" evidence="4">
    <location>
        <begin position="36"/>
        <end position="138"/>
    </location>
</feature>
<feature type="coiled-coil region" evidence="1">
    <location>
        <begin position="107"/>
        <end position="134"/>
    </location>
</feature>
<dbReference type="eggNOG" id="COG5316">
    <property type="taxonomic scope" value="Bacteria"/>
</dbReference>
<dbReference type="HOGENOM" id="CLU_010457_4_0_11"/>
<dbReference type="Proteomes" id="UP000006854">
    <property type="component" value="Chromosome"/>
</dbReference>
<feature type="region of interest" description="Disordered" evidence="2">
    <location>
        <begin position="1"/>
        <end position="25"/>
    </location>
</feature>
<evidence type="ECO:0000313" key="6">
    <source>
        <dbReference type="Proteomes" id="UP000006854"/>
    </source>
</evidence>
<protein>
    <recommendedName>
        <fullName evidence="7">Mucoidy inhibitor MuiA family protein</fullName>
    </recommendedName>
</protein>
<dbReference type="PANTHER" id="PTHR31005">
    <property type="entry name" value="DUF4139 DOMAIN-CONTAINING PROTEIN"/>
    <property type="match status" value="1"/>
</dbReference>
<dbReference type="Pfam" id="PF13598">
    <property type="entry name" value="DUF4139"/>
    <property type="match status" value="1"/>
</dbReference>
<organism evidence="5 6">
    <name type="scientific">Streptomyces venezuelae (strain ATCC 10712 / CBS 650.69 / DSM 40230 / JCM 4526 / NBRC 13096 / PD 04745)</name>
    <dbReference type="NCBI Taxonomy" id="953739"/>
    <lineage>
        <taxon>Bacteria</taxon>
        <taxon>Bacillati</taxon>
        <taxon>Actinomycetota</taxon>
        <taxon>Actinomycetes</taxon>
        <taxon>Kitasatosporales</taxon>
        <taxon>Streptomycetaceae</taxon>
        <taxon>Streptomyces</taxon>
    </lineage>
</organism>
<evidence type="ECO:0000259" key="3">
    <source>
        <dbReference type="Pfam" id="PF13598"/>
    </source>
</evidence>
<gene>
    <name evidence="5" type="ordered locus">SVEN_0528</name>
</gene>
<evidence type="ECO:0008006" key="7">
    <source>
        <dbReference type="Google" id="ProtNLM"/>
    </source>
</evidence>
<evidence type="ECO:0000256" key="2">
    <source>
        <dbReference type="SAM" id="MobiDB-lite"/>
    </source>
</evidence>
<sequence length="540" mass="57836">MSPTSHPSSAVPGGPHAPGGPDARHGAVVRAPVTAVTCLEDRAHVERSVVLDLAAGVQRVRLGPVSALAVDRTLHAEPTSGPAATVLDVRLVRAWEPRGPRPPAEDDSALRHRIHTLEQERRDLEQQRDRLDARLGLLGRLVTDLLREIGEGTGFGEAERPRWAGELDRVDAERDTYGERLRTVEARLGAVAAELADVQRAMDLAEVEPSELFAHIDVTVAAAEAGPVGLRLSHLTPCALWRPAYRAVLDGDALTLETEAVVWQRTGEDWSDVRLTLSTARSALATEPPSLGEDRLTLGDRTAAERRTVDVELREEEIGDLGPAPVLGLPGVDDGGEARVLAAPVPVSVPSDGRAQRVPLSAFTTVARSEYGCSPEVSPLVTQVVRGENRSGHVLLAGPVDLVRGGGFIGRGTLDFTTPGAPVELSFGSRDDLRVVRETEESRDSVGITQRTVITRTVRLHLSRFSAPGELGDRVVVLRERIPVSEVAAVEVRLRKEACSPAPEVDAEGIARWDVTLAPGGRRTVTLVYELSASSKVAGL</sequence>
<name>F2R7C3_STRVP</name>
<dbReference type="PANTHER" id="PTHR31005:SF8">
    <property type="entry name" value="DUF4139 DOMAIN-CONTAINING PROTEIN"/>
    <property type="match status" value="1"/>
</dbReference>
<dbReference type="KEGG" id="sve:SVEN_0528"/>
<evidence type="ECO:0000256" key="1">
    <source>
        <dbReference type="SAM" id="Coils"/>
    </source>
</evidence>
<dbReference type="STRING" id="953739.SVEN_0528"/>
<keyword evidence="1" id="KW-0175">Coiled coil</keyword>
<dbReference type="OrthoDB" id="9777444at2"/>
<dbReference type="GeneID" id="51861124"/>
<dbReference type="InterPro" id="IPR011935">
    <property type="entry name" value="CHP02231"/>
</dbReference>
<keyword evidence="6" id="KW-1185">Reference proteome</keyword>
<evidence type="ECO:0000313" key="5">
    <source>
        <dbReference type="EMBL" id="CCA53815.1"/>
    </source>
</evidence>
<feature type="domain" description="DUF4139" evidence="3">
    <location>
        <begin position="230"/>
        <end position="533"/>
    </location>
</feature>